<reference evidence="2" key="2">
    <citation type="submission" date="2020-05" db="UniProtKB">
        <authorList>
            <consortium name="EnsemblMetazoa"/>
        </authorList>
    </citation>
    <scope>IDENTIFICATION</scope>
    <source>
        <strain evidence="2">WRAIR2</strain>
    </source>
</reference>
<sequence length="98" mass="10947">MTVTLTVQQEANTIVTGAGVHHHPHHPHRHHQHHRQETIQEQDDDGGGGGGGSDSAEHRMQMRLGNFLLIDYLNDGERERRVSWNGVIGKETSLADSR</sequence>
<keyword evidence="3" id="KW-1185">Reference proteome</keyword>
<name>A0A182MXR8_9DIPT</name>
<dbReference type="VEuPathDB" id="VectorBase:ADIR000171"/>
<dbReference type="EnsemblMetazoa" id="ADIR000171-RA">
    <property type="protein sequence ID" value="ADIR000171-PA"/>
    <property type="gene ID" value="ADIR000171"/>
</dbReference>
<protein>
    <submittedName>
        <fullName evidence="2">Uncharacterized protein</fullName>
    </submittedName>
</protein>
<feature type="compositionally biased region" description="Basic residues" evidence="1">
    <location>
        <begin position="20"/>
        <end position="34"/>
    </location>
</feature>
<evidence type="ECO:0000313" key="2">
    <source>
        <dbReference type="EnsemblMetazoa" id="ADIR000171-PA"/>
    </source>
</evidence>
<dbReference type="AlphaFoldDB" id="A0A182MXR8"/>
<proteinExistence type="predicted"/>
<evidence type="ECO:0000313" key="3">
    <source>
        <dbReference type="Proteomes" id="UP000075884"/>
    </source>
</evidence>
<organism evidence="2 3">
    <name type="scientific">Anopheles dirus</name>
    <dbReference type="NCBI Taxonomy" id="7168"/>
    <lineage>
        <taxon>Eukaryota</taxon>
        <taxon>Metazoa</taxon>
        <taxon>Ecdysozoa</taxon>
        <taxon>Arthropoda</taxon>
        <taxon>Hexapoda</taxon>
        <taxon>Insecta</taxon>
        <taxon>Pterygota</taxon>
        <taxon>Neoptera</taxon>
        <taxon>Endopterygota</taxon>
        <taxon>Diptera</taxon>
        <taxon>Nematocera</taxon>
        <taxon>Culicoidea</taxon>
        <taxon>Culicidae</taxon>
        <taxon>Anophelinae</taxon>
        <taxon>Anopheles</taxon>
    </lineage>
</organism>
<feature type="region of interest" description="Disordered" evidence="1">
    <location>
        <begin position="13"/>
        <end position="59"/>
    </location>
</feature>
<dbReference type="Proteomes" id="UP000075884">
    <property type="component" value="Unassembled WGS sequence"/>
</dbReference>
<reference evidence="3" key="1">
    <citation type="submission" date="2013-03" db="EMBL/GenBank/DDBJ databases">
        <title>The Genome Sequence of Anopheles dirus WRAIR2.</title>
        <authorList>
            <consortium name="The Broad Institute Genomics Platform"/>
            <person name="Neafsey D.E."/>
            <person name="Walton C."/>
            <person name="Walker B."/>
            <person name="Young S.K."/>
            <person name="Zeng Q."/>
            <person name="Gargeya S."/>
            <person name="Fitzgerald M."/>
            <person name="Haas B."/>
            <person name="Abouelleil A."/>
            <person name="Allen A.W."/>
            <person name="Alvarado L."/>
            <person name="Arachchi H.M."/>
            <person name="Berlin A.M."/>
            <person name="Chapman S.B."/>
            <person name="Gainer-Dewar J."/>
            <person name="Goldberg J."/>
            <person name="Griggs A."/>
            <person name="Gujja S."/>
            <person name="Hansen M."/>
            <person name="Howarth C."/>
            <person name="Imamovic A."/>
            <person name="Ireland A."/>
            <person name="Larimer J."/>
            <person name="McCowan C."/>
            <person name="Murphy C."/>
            <person name="Pearson M."/>
            <person name="Poon T.W."/>
            <person name="Priest M."/>
            <person name="Roberts A."/>
            <person name="Saif S."/>
            <person name="Shea T."/>
            <person name="Sisk P."/>
            <person name="Sykes S."/>
            <person name="Wortman J."/>
            <person name="Nusbaum C."/>
            <person name="Birren B."/>
        </authorList>
    </citation>
    <scope>NUCLEOTIDE SEQUENCE [LARGE SCALE GENOMIC DNA]</scope>
    <source>
        <strain evidence="3">WRAIR2</strain>
    </source>
</reference>
<evidence type="ECO:0000256" key="1">
    <source>
        <dbReference type="SAM" id="MobiDB-lite"/>
    </source>
</evidence>
<accession>A0A182MXR8</accession>